<proteinExistence type="predicted"/>
<reference evidence="3" key="1">
    <citation type="journal article" date="2019" name="Int. J. Syst. Evol. Microbiol.">
        <title>The Global Catalogue of Microorganisms (GCM) 10K type strain sequencing project: providing services to taxonomists for standard genome sequencing and annotation.</title>
        <authorList>
            <consortium name="The Broad Institute Genomics Platform"/>
            <consortium name="The Broad Institute Genome Sequencing Center for Infectious Disease"/>
            <person name="Wu L."/>
            <person name="Ma J."/>
        </authorList>
    </citation>
    <scope>NUCLEOTIDE SEQUENCE [LARGE SCALE GENOMIC DNA]</scope>
    <source>
        <strain evidence="3">JCM 17555</strain>
    </source>
</reference>
<comment type="caution">
    <text evidence="2">The sequence shown here is derived from an EMBL/GenBank/DDBJ whole genome shotgun (WGS) entry which is preliminary data.</text>
</comment>
<feature type="compositionally biased region" description="Acidic residues" evidence="1">
    <location>
        <begin position="1"/>
        <end position="17"/>
    </location>
</feature>
<evidence type="ECO:0000313" key="2">
    <source>
        <dbReference type="EMBL" id="GAA3974833.1"/>
    </source>
</evidence>
<evidence type="ECO:0000313" key="3">
    <source>
        <dbReference type="Proteomes" id="UP001501337"/>
    </source>
</evidence>
<sequence>MIEDQSIDADVSSDDDLPELRVEEPVEQSESAPAIDSDSDMPTIDADMESADEGSESN</sequence>
<feature type="region of interest" description="Disordered" evidence="1">
    <location>
        <begin position="1"/>
        <end position="58"/>
    </location>
</feature>
<dbReference type="EMBL" id="BAABBO010000018">
    <property type="protein sequence ID" value="GAA3974833.1"/>
    <property type="molecule type" value="Genomic_DNA"/>
</dbReference>
<dbReference type="Proteomes" id="UP001501337">
    <property type="component" value="Unassembled WGS sequence"/>
</dbReference>
<gene>
    <name evidence="2" type="ORF">GCM10022278_34810</name>
</gene>
<feature type="compositionally biased region" description="Acidic residues" evidence="1">
    <location>
        <begin position="46"/>
        <end position="58"/>
    </location>
</feature>
<accession>A0ABP7Q199</accession>
<protein>
    <submittedName>
        <fullName evidence="2">Uncharacterized protein</fullName>
    </submittedName>
</protein>
<name>A0ABP7Q199_9GAMM</name>
<organism evidence="2 3">
    <name type="scientific">Allohahella marinimesophila</name>
    <dbReference type="NCBI Taxonomy" id="1054972"/>
    <lineage>
        <taxon>Bacteria</taxon>
        <taxon>Pseudomonadati</taxon>
        <taxon>Pseudomonadota</taxon>
        <taxon>Gammaproteobacteria</taxon>
        <taxon>Oceanospirillales</taxon>
        <taxon>Hahellaceae</taxon>
        <taxon>Allohahella</taxon>
    </lineage>
</organism>
<keyword evidence="3" id="KW-1185">Reference proteome</keyword>
<evidence type="ECO:0000256" key="1">
    <source>
        <dbReference type="SAM" id="MobiDB-lite"/>
    </source>
</evidence>